<feature type="region of interest" description="Disordered" evidence="1">
    <location>
        <begin position="619"/>
        <end position="649"/>
    </location>
</feature>
<accession>A0AAX4H5S1</accession>
<protein>
    <submittedName>
        <fullName evidence="2">Uncharacterized protein</fullName>
    </submittedName>
</protein>
<proteinExistence type="predicted"/>
<dbReference type="Proteomes" id="UP001338582">
    <property type="component" value="Chromosome 1"/>
</dbReference>
<sequence length="693" mass="77988">MLTVITEKRPHSVYFPPLEDVARVFKKIKTESSLLSRSSTAPDDSSTLSSDSVNPLTANGTSTEHSLAHCVPERFNPILKLPFRAKDFFCDVDVALSASQRLQLERTISSCPPPKAPLLNSVTNSTNLGAMVPFIYPALPSIKRDLLMVMPDNMVNAPQVGAELYPAMPPLPFPPQNYMPYPLIADKSPLTPNEVFTLWLVALAYLPRVDMVLASAAGSIFDFRAQAQSDGLTVQKLESMLKIESKDSEEELGSNSEIVASPDPVDRHLEDYLAFATKVDTTDEFDPNLKPVSKRFFPLESTTRIRYQEVSQVTVVDGVAQYPTNRPSLEFSPLNLTKKQDYQTPARLFNDASKDSIATQNIKKENKRALVKQYILDIDHEALVHLQDIYNTKKRHLLKRLELLQGSKILYDNTNQVIMDEELRQYVDNRQAQVDADLLQLKIQHTYDKLKVLMSFYQTSHRLYKTMNSVMVNKLKKLKNFLEHQRLVLEEAGSHKNAGEGDITNIRGRESAKLYGSFVEQDYSNEIKEVFRCASLREDGETIEKDIAVEADEYSKVFTNREHEAIVDDYMPLVTENEFKLITGEAPSKTGVSKDVANKTKIPRHLIFQNPLYDYGTSGSDTNLSENPMPVKRRPGRRAAPKPAYGEENTKQLNDAALVAKIMKLFVGPTGANADELTDDLSLIGIKTKWPLK</sequence>
<dbReference type="EMBL" id="CP138894">
    <property type="protein sequence ID" value="WPK23797.1"/>
    <property type="molecule type" value="Genomic_DNA"/>
</dbReference>
<feature type="region of interest" description="Disordered" evidence="1">
    <location>
        <begin position="36"/>
        <end position="63"/>
    </location>
</feature>
<evidence type="ECO:0000256" key="1">
    <source>
        <dbReference type="SAM" id="MobiDB-lite"/>
    </source>
</evidence>
<keyword evidence="3" id="KW-1185">Reference proteome</keyword>
<evidence type="ECO:0000313" key="2">
    <source>
        <dbReference type="EMBL" id="WPK23797.1"/>
    </source>
</evidence>
<dbReference type="KEGG" id="asau:88172111"/>
<organism evidence="2 3">
    <name type="scientific">Australozyma saopauloensis</name>
    <dbReference type="NCBI Taxonomy" id="291208"/>
    <lineage>
        <taxon>Eukaryota</taxon>
        <taxon>Fungi</taxon>
        <taxon>Dikarya</taxon>
        <taxon>Ascomycota</taxon>
        <taxon>Saccharomycotina</taxon>
        <taxon>Pichiomycetes</taxon>
        <taxon>Metschnikowiaceae</taxon>
        <taxon>Australozyma</taxon>
    </lineage>
</organism>
<dbReference type="AlphaFoldDB" id="A0AAX4H5S1"/>
<gene>
    <name evidence="2" type="ORF">PUMCH_001043</name>
</gene>
<name>A0AAX4H5S1_9ASCO</name>
<reference evidence="2 3" key="1">
    <citation type="submission" date="2023-10" db="EMBL/GenBank/DDBJ databases">
        <title>Draft Genome Sequence of Candida saopaulonensis from a very Premature Infant with Sepsis.</title>
        <authorList>
            <person name="Ning Y."/>
            <person name="Dai R."/>
            <person name="Xiao M."/>
            <person name="Xu Y."/>
            <person name="Yan Q."/>
            <person name="Zhang L."/>
        </authorList>
    </citation>
    <scope>NUCLEOTIDE SEQUENCE [LARGE SCALE GENOMIC DNA]</scope>
    <source>
        <strain evidence="2 3">19XY460</strain>
    </source>
</reference>
<dbReference type="RefSeq" id="XP_062876183.1">
    <property type="nucleotide sequence ID" value="XM_063020113.1"/>
</dbReference>
<feature type="compositionally biased region" description="Basic residues" evidence="1">
    <location>
        <begin position="631"/>
        <end position="640"/>
    </location>
</feature>
<dbReference type="GeneID" id="88172111"/>
<evidence type="ECO:0000313" key="3">
    <source>
        <dbReference type="Proteomes" id="UP001338582"/>
    </source>
</evidence>